<gene>
    <name evidence="1" type="ORF">Tci_909215</name>
</gene>
<dbReference type="EMBL" id="BKCJ011482996">
    <property type="protein sequence ID" value="GFD37246.1"/>
    <property type="molecule type" value="Genomic_DNA"/>
</dbReference>
<name>A0A699VVA2_TANCI</name>
<sequence length="117" mass="12909">GDYSSKSSAGPSRKICRSPAATMILSIHAKRALVPSRDDLLPPRKRFRDSISLEDSVKEDIDTVVDRGTMEVGLDVVVGIDIPGAMLMPDVGKHLEQVEEGLQDIYKHVMEIPLQRI</sequence>
<comment type="caution">
    <text evidence="1">The sequence shown here is derived from an EMBL/GenBank/DDBJ whole genome shotgun (WGS) entry which is preliminary data.</text>
</comment>
<proteinExistence type="predicted"/>
<organism evidence="1">
    <name type="scientific">Tanacetum cinerariifolium</name>
    <name type="common">Dalmatian daisy</name>
    <name type="synonym">Chrysanthemum cinerariifolium</name>
    <dbReference type="NCBI Taxonomy" id="118510"/>
    <lineage>
        <taxon>Eukaryota</taxon>
        <taxon>Viridiplantae</taxon>
        <taxon>Streptophyta</taxon>
        <taxon>Embryophyta</taxon>
        <taxon>Tracheophyta</taxon>
        <taxon>Spermatophyta</taxon>
        <taxon>Magnoliopsida</taxon>
        <taxon>eudicotyledons</taxon>
        <taxon>Gunneridae</taxon>
        <taxon>Pentapetalae</taxon>
        <taxon>asterids</taxon>
        <taxon>campanulids</taxon>
        <taxon>Asterales</taxon>
        <taxon>Asteraceae</taxon>
        <taxon>Asteroideae</taxon>
        <taxon>Anthemideae</taxon>
        <taxon>Anthemidinae</taxon>
        <taxon>Tanacetum</taxon>
    </lineage>
</organism>
<evidence type="ECO:0000313" key="1">
    <source>
        <dbReference type="EMBL" id="GFD37246.1"/>
    </source>
</evidence>
<dbReference type="AlphaFoldDB" id="A0A699VVA2"/>
<reference evidence="1" key="1">
    <citation type="journal article" date="2019" name="Sci. Rep.">
        <title>Draft genome of Tanacetum cinerariifolium, the natural source of mosquito coil.</title>
        <authorList>
            <person name="Yamashiro T."/>
            <person name="Shiraishi A."/>
            <person name="Satake H."/>
            <person name="Nakayama K."/>
        </authorList>
    </citation>
    <scope>NUCLEOTIDE SEQUENCE</scope>
</reference>
<accession>A0A699VVA2</accession>
<feature type="non-terminal residue" evidence="1">
    <location>
        <position position="1"/>
    </location>
</feature>
<feature type="non-terminal residue" evidence="1">
    <location>
        <position position="117"/>
    </location>
</feature>
<protein>
    <submittedName>
        <fullName evidence="1">Uncharacterized protein</fullName>
    </submittedName>
</protein>